<feature type="region of interest" description="Disordered" evidence="8">
    <location>
        <begin position="830"/>
        <end position="881"/>
    </location>
</feature>
<feature type="transmembrane region" description="Helical" evidence="7">
    <location>
        <begin position="391"/>
        <end position="412"/>
    </location>
</feature>
<feature type="transmembrane region" description="Helical" evidence="7">
    <location>
        <begin position="322"/>
        <end position="339"/>
    </location>
</feature>
<evidence type="ECO:0000256" key="2">
    <source>
        <dbReference type="ARBA" id="ARBA00008789"/>
    </source>
</evidence>
<feature type="compositionally biased region" description="Polar residues" evidence="8">
    <location>
        <begin position="540"/>
        <end position="555"/>
    </location>
</feature>
<dbReference type="InterPro" id="IPR050895">
    <property type="entry name" value="XK-related_scramblase"/>
</dbReference>
<feature type="transmembrane region" description="Helical" evidence="7">
    <location>
        <begin position="201"/>
        <end position="224"/>
    </location>
</feature>
<feature type="transmembrane region" description="Helical" evidence="7">
    <location>
        <begin position="359"/>
        <end position="379"/>
    </location>
</feature>
<feature type="compositionally biased region" description="Pro residues" evidence="8">
    <location>
        <begin position="836"/>
        <end position="845"/>
    </location>
</feature>
<feature type="transmembrane region" description="Helical" evidence="7">
    <location>
        <begin position="175"/>
        <end position="194"/>
    </location>
</feature>
<dbReference type="EMBL" id="JAXCGZ010013335">
    <property type="protein sequence ID" value="KAK7072798.1"/>
    <property type="molecule type" value="Genomic_DNA"/>
</dbReference>
<evidence type="ECO:0000256" key="4">
    <source>
        <dbReference type="ARBA" id="ARBA00022692"/>
    </source>
</evidence>
<name>A0AAN8X219_HALRR</name>
<dbReference type="Proteomes" id="UP001381693">
    <property type="component" value="Unassembled WGS sequence"/>
</dbReference>
<keyword evidence="3" id="KW-1003">Cell membrane</keyword>
<feature type="transmembrane region" description="Helical" evidence="7">
    <location>
        <begin position="55"/>
        <end position="77"/>
    </location>
</feature>
<dbReference type="AlphaFoldDB" id="A0AAN8X219"/>
<evidence type="ECO:0000256" key="3">
    <source>
        <dbReference type="ARBA" id="ARBA00022475"/>
    </source>
</evidence>
<feature type="region of interest" description="Disordered" evidence="8">
    <location>
        <begin position="595"/>
        <end position="615"/>
    </location>
</feature>
<proteinExistence type="inferred from homology"/>
<evidence type="ECO:0000313" key="10">
    <source>
        <dbReference type="Proteomes" id="UP001381693"/>
    </source>
</evidence>
<comment type="similarity">
    <text evidence="2 7">Belongs to the XK family.</text>
</comment>
<feature type="compositionally biased region" description="Acidic residues" evidence="8">
    <location>
        <begin position="637"/>
        <end position="647"/>
    </location>
</feature>
<evidence type="ECO:0000256" key="5">
    <source>
        <dbReference type="ARBA" id="ARBA00022989"/>
    </source>
</evidence>
<feature type="transmembrane region" description="Helical" evidence="7">
    <location>
        <begin position="279"/>
        <end position="310"/>
    </location>
</feature>
<dbReference type="GO" id="GO:0005886">
    <property type="term" value="C:plasma membrane"/>
    <property type="evidence" value="ECO:0007669"/>
    <property type="project" value="UniProtKB-SubCell"/>
</dbReference>
<dbReference type="PANTHER" id="PTHR16024">
    <property type="entry name" value="XK-RELATED PROTEIN"/>
    <property type="match status" value="1"/>
</dbReference>
<dbReference type="PANTHER" id="PTHR16024:SF28">
    <property type="entry name" value="XK-RELATED PROTEIN"/>
    <property type="match status" value="1"/>
</dbReference>
<feature type="region of interest" description="Disordered" evidence="8">
    <location>
        <begin position="637"/>
        <end position="659"/>
    </location>
</feature>
<feature type="compositionally biased region" description="Polar residues" evidence="8">
    <location>
        <begin position="32"/>
        <end position="47"/>
    </location>
</feature>
<feature type="compositionally biased region" description="Basic and acidic residues" evidence="8">
    <location>
        <begin position="449"/>
        <end position="460"/>
    </location>
</feature>
<comment type="caution">
    <text evidence="9">The sequence shown here is derived from an EMBL/GenBank/DDBJ whole genome shotgun (WGS) entry which is preliminary data.</text>
</comment>
<protein>
    <recommendedName>
        <fullName evidence="7">XK-related protein</fullName>
    </recommendedName>
</protein>
<dbReference type="Pfam" id="PF09815">
    <property type="entry name" value="XK-related"/>
    <property type="match status" value="1"/>
</dbReference>
<feature type="region of interest" description="Disordered" evidence="8">
    <location>
        <begin position="1"/>
        <end position="49"/>
    </location>
</feature>
<accession>A0AAN8X219</accession>
<keyword evidence="6 7" id="KW-0472">Membrane</keyword>
<evidence type="ECO:0000256" key="7">
    <source>
        <dbReference type="RuleBase" id="RU910716"/>
    </source>
</evidence>
<keyword evidence="5 7" id="KW-1133">Transmembrane helix</keyword>
<feature type="transmembrane region" description="Helical" evidence="7">
    <location>
        <begin position="136"/>
        <end position="155"/>
    </location>
</feature>
<evidence type="ECO:0000256" key="1">
    <source>
        <dbReference type="ARBA" id="ARBA00004651"/>
    </source>
</evidence>
<keyword evidence="4 7" id="KW-0812">Transmembrane</keyword>
<keyword evidence="10" id="KW-1185">Reference proteome</keyword>
<evidence type="ECO:0000313" key="9">
    <source>
        <dbReference type="EMBL" id="KAK7072798.1"/>
    </source>
</evidence>
<evidence type="ECO:0000256" key="6">
    <source>
        <dbReference type="ARBA" id="ARBA00023136"/>
    </source>
</evidence>
<sequence length="965" mass="104455">MKAGPAPAGDPHPSNAPEQSIHLRADPGANVPPSNTTIADTNSTGGSATEGGGRWAAAVLLLTHIIEVAAMLTVILARVIPALEETHSTEDNGNSIWNQPILCLQISLTTAPLALITAVSLVWAVRAQDFSGRTTARMLCWLLHILQASIVWRFLKVHLAFDSSDVAELGTLRFVQIHVHTLPFLVMHMAIILGDAATPDVILVLAATVLVVSAVVAIVVSTTASHSSRPSSLTPPTITQVAHNPIHGRQQGPEHTSNHDYAARVVVAVTTACVIWSRAVAVAALFCLTLTWTSVLIALHWIAALIWLSLQDELEPNTLGPLRRLLRRVFLAYLLLWDWHVFRDDASAMTVCARPRLPAAYYSITAIQNVAVTATWYTASKVALPVVRTAILSSVLAAQAVALLLLALSYLYCSSLLPSWPRNKACALARTASLVTPSAKSANPTAPVENHDQDSSSYVDFKDAEDGVVPDLGKDKKDLEDSKDAVVTPLKNLPPMAHSTPRSPLPLAPRLMAAHLPPAMFSFSHDILPPRLTKSERSSTDNGSFNSRNTNTLPTQLPPEYDLLQRAHGSFSDSFSSLSCGTISRATANVRALAIHDPQSQRTPTPIRKPSYASHSSCRNGYCHCKLFDGIEGPCDVEEEDEEEEKDTDSQKANSENGCSDRIKNGFVVKCNNMSSKPGTSKSKGVLSSSENEQAICDSAPRVDVVRGIQRFRVVCAACLHAHDPLLTRCHAHTPVTETHLSSRCLTTPLMRCHTGATLSQSCSGLGGGSSTDYPSDTEVTATADTLSSASADSHSTYTTWPVGRGPGMARLLQLHPGSHDYVTAWLRHQQARGPRAPPPPPPQVPSESLNLTIPEGHVRRQRRPRRHLPRPLRHKDPPPPHLLQDLETVCAAHPFGYYRYICSDIKFIEYITIISSCECRCNGSVQYVCYSTVSGRGRVGTSVVPLLSGAWEAQEVALCIETYT</sequence>
<feature type="compositionally biased region" description="Basic residues" evidence="8">
    <location>
        <begin position="860"/>
        <end position="874"/>
    </location>
</feature>
<evidence type="ECO:0000256" key="8">
    <source>
        <dbReference type="SAM" id="MobiDB-lite"/>
    </source>
</evidence>
<gene>
    <name evidence="9" type="ORF">SK128_019846</name>
</gene>
<reference evidence="9 10" key="1">
    <citation type="submission" date="2023-11" db="EMBL/GenBank/DDBJ databases">
        <title>Halocaridina rubra genome assembly.</title>
        <authorList>
            <person name="Smith C."/>
        </authorList>
    </citation>
    <scope>NUCLEOTIDE SEQUENCE [LARGE SCALE GENOMIC DNA]</scope>
    <source>
        <strain evidence="9">EP-1</strain>
        <tissue evidence="9">Whole</tissue>
    </source>
</reference>
<dbReference type="InterPro" id="IPR018629">
    <property type="entry name" value="XK-rel"/>
</dbReference>
<feature type="region of interest" description="Disordered" evidence="8">
    <location>
        <begin position="531"/>
        <end position="556"/>
    </location>
</feature>
<organism evidence="9 10">
    <name type="scientific">Halocaridina rubra</name>
    <name type="common">Hawaiian red shrimp</name>
    <dbReference type="NCBI Taxonomy" id="373956"/>
    <lineage>
        <taxon>Eukaryota</taxon>
        <taxon>Metazoa</taxon>
        <taxon>Ecdysozoa</taxon>
        <taxon>Arthropoda</taxon>
        <taxon>Crustacea</taxon>
        <taxon>Multicrustacea</taxon>
        <taxon>Malacostraca</taxon>
        <taxon>Eumalacostraca</taxon>
        <taxon>Eucarida</taxon>
        <taxon>Decapoda</taxon>
        <taxon>Pleocyemata</taxon>
        <taxon>Caridea</taxon>
        <taxon>Atyoidea</taxon>
        <taxon>Atyidae</taxon>
        <taxon>Halocaridina</taxon>
    </lineage>
</organism>
<comment type="subcellular location">
    <subcellularLocation>
        <location evidence="1">Cell membrane</location>
        <topology evidence="1">Multi-pass membrane protein</topology>
    </subcellularLocation>
    <subcellularLocation>
        <location evidence="7">Membrane</location>
        <topology evidence="7">Multi-pass membrane protein</topology>
    </subcellularLocation>
</comment>
<feature type="region of interest" description="Disordered" evidence="8">
    <location>
        <begin position="438"/>
        <end position="460"/>
    </location>
</feature>
<feature type="transmembrane region" description="Helical" evidence="7">
    <location>
        <begin position="97"/>
        <end position="124"/>
    </location>
</feature>